<dbReference type="Proteomes" id="UP000007875">
    <property type="component" value="Unassembled WGS sequence"/>
</dbReference>
<evidence type="ECO:0000313" key="1">
    <source>
        <dbReference type="Ensembl" id="ENSCSAVP00000011181.1"/>
    </source>
</evidence>
<reference evidence="1" key="3">
    <citation type="submission" date="2025-09" db="UniProtKB">
        <authorList>
            <consortium name="Ensembl"/>
        </authorList>
    </citation>
    <scope>IDENTIFICATION</scope>
</reference>
<organism evidence="1 2">
    <name type="scientific">Ciona savignyi</name>
    <name type="common">Pacific transparent sea squirt</name>
    <dbReference type="NCBI Taxonomy" id="51511"/>
    <lineage>
        <taxon>Eukaryota</taxon>
        <taxon>Metazoa</taxon>
        <taxon>Chordata</taxon>
        <taxon>Tunicata</taxon>
        <taxon>Ascidiacea</taxon>
        <taxon>Phlebobranchia</taxon>
        <taxon>Cionidae</taxon>
        <taxon>Ciona</taxon>
    </lineage>
</organism>
<reference evidence="1" key="2">
    <citation type="submission" date="2025-08" db="UniProtKB">
        <authorList>
            <consortium name="Ensembl"/>
        </authorList>
    </citation>
    <scope>IDENTIFICATION</scope>
</reference>
<sequence length="185" mass="20298">MTTSRIGHLALGRHHVYASLGGSITHFPTDGSYSKSSFNIGRILSQVNNCDHSTATVTSLYADVNRSALWVGASSGHVMVFTESLQSNDVIIPTVILHRHTGPVYNIQQCKDPSEDDDVIICCGNGLRPIADDWVIDGSDKGTHRTRIERSPSVITNSTYVTIWSADVPTYARSLRTAIQKREEL</sequence>
<dbReference type="AlphaFoldDB" id="H2Z0R9"/>
<reference evidence="2" key="1">
    <citation type="submission" date="2003-08" db="EMBL/GenBank/DDBJ databases">
        <authorList>
            <person name="Birren B."/>
            <person name="Nusbaum C."/>
            <person name="Abebe A."/>
            <person name="Abouelleil A."/>
            <person name="Adekoya E."/>
            <person name="Ait-zahra M."/>
            <person name="Allen N."/>
            <person name="Allen T."/>
            <person name="An P."/>
            <person name="Anderson M."/>
            <person name="Anderson S."/>
            <person name="Arachchi H."/>
            <person name="Armbruster J."/>
            <person name="Bachantsang P."/>
            <person name="Baldwin J."/>
            <person name="Barry A."/>
            <person name="Bayul T."/>
            <person name="Blitshsteyn B."/>
            <person name="Bloom T."/>
            <person name="Blye J."/>
            <person name="Boguslavskiy L."/>
            <person name="Borowsky M."/>
            <person name="Boukhgalter B."/>
            <person name="Brunache A."/>
            <person name="Butler J."/>
            <person name="Calixte N."/>
            <person name="Calvo S."/>
            <person name="Camarata J."/>
            <person name="Campo K."/>
            <person name="Chang J."/>
            <person name="Cheshatsang Y."/>
            <person name="Citroen M."/>
            <person name="Collymore A."/>
            <person name="Considine T."/>
            <person name="Cook A."/>
            <person name="Cooke P."/>
            <person name="Corum B."/>
            <person name="Cuomo C."/>
            <person name="David R."/>
            <person name="Dawoe T."/>
            <person name="Degray S."/>
            <person name="Dodge S."/>
            <person name="Dooley K."/>
            <person name="Dorje P."/>
            <person name="Dorjee K."/>
            <person name="Dorris L."/>
            <person name="Duffey N."/>
            <person name="Dupes A."/>
            <person name="Elkins T."/>
            <person name="Engels R."/>
            <person name="Erickson J."/>
            <person name="Farina A."/>
            <person name="Faro S."/>
            <person name="Ferreira P."/>
            <person name="Fischer H."/>
            <person name="Fitzgerald M."/>
            <person name="Foley K."/>
            <person name="Gage D."/>
            <person name="Galagan J."/>
            <person name="Gearin G."/>
            <person name="Gnerre S."/>
            <person name="Gnirke A."/>
            <person name="Goyette A."/>
            <person name="Graham J."/>
            <person name="Grandbois E."/>
            <person name="Gyaltsen K."/>
            <person name="Hafez N."/>
            <person name="Hagopian D."/>
            <person name="Hagos B."/>
            <person name="Hall J."/>
            <person name="Hatcher B."/>
            <person name="Heller A."/>
            <person name="Higgins H."/>
            <person name="Honan T."/>
            <person name="Horn A."/>
            <person name="Houde N."/>
            <person name="Hughes L."/>
            <person name="Hulme W."/>
            <person name="Husby E."/>
            <person name="Iliev I."/>
            <person name="Jaffe D."/>
            <person name="Jones C."/>
            <person name="Kamal M."/>
            <person name="Kamat A."/>
            <person name="Kamvysselis M."/>
            <person name="Karlsson E."/>
            <person name="Kells C."/>
            <person name="Kieu A."/>
            <person name="Kisner P."/>
            <person name="Kodira C."/>
            <person name="Kulbokas E."/>
            <person name="Labutti K."/>
            <person name="Lama D."/>
            <person name="Landers T."/>
            <person name="Leger J."/>
            <person name="Levine S."/>
            <person name="Lewis D."/>
            <person name="Lewis T."/>
            <person name="Lindblad-toh K."/>
            <person name="Liu X."/>
            <person name="Lokyitsang T."/>
            <person name="Lokyitsang Y."/>
            <person name="Lucien O."/>
            <person name="Lui A."/>
            <person name="Ma L.J."/>
            <person name="Mabbitt R."/>
            <person name="Macdonald J."/>
            <person name="Maclean C."/>
            <person name="Major J."/>
            <person name="Manning J."/>
            <person name="Marabella R."/>
            <person name="Maru K."/>
            <person name="Matthews C."/>
            <person name="Mauceli E."/>
            <person name="Mccarthy M."/>
            <person name="Mcdonough S."/>
            <person name="Mcghee T."/>
            <person name="Meldrim J."/>
            <person name="Meneus L."/>
            <person name="Mesirov J."/>
            <person name="Mihalev A."/>
            <person name="Mihova T."/>
            <person name="Mikkelsen T."/>
            <person name="Mlenga V."/>
            <person name="Moru K."/>
            <person name="Mozes J."/>
            <person name="Mulrain L."/>
            <person name="Munson G."/>
            <person name="Naylor J."/>
            <person name="Newes C."/>
            <person name="Nguyen C."/>
            <person name="Nguyen N."/>
            <person name="Nguyen T."/>
            <person name="Nicol R."/>
            <person name="Nielsen C."/>
            <person name="Nizzari M."/>
            <person name="Norbu C."/>
            <person name="Norbu N."/>
            <person name="O'donnell P."/>
            <person name="Okoawo O."/>
            <person name="O'leary S."/>
            <person name="Omotosho B."/>
            <person name="O'neill K."/>
            <person name="Osman S."/>
            <person name="Parker S."/>
            <person name="Perrin D."/>
            <person name="Phunkhang P."/>
            <person name="Piqani B."/>
            <person name="Purcell S."/>
            <person name="Rachupka T."/>
            <person name="Ramasamy U."/>
            <person name="Rameau R."/>
            <person name="Ray V."/>
            <person name="Raymond C."/>
            <person name="Retta R."/>
            <person name="Richardson S."/>
            <person name="Rise C."/>
            <person name="Rodriguez J."/>
            <person name="Rogers J."/>
            <person name="Rogov P."/>
            <person name="Rutman M."/>
            <person name="Schupbach R."/>
            <person name="Seaman C."/>
            <person name="Settipalli S."/>
            <person name="Sharpe T."/>
            <person name="Sheridan J."/>
            <person name="Sherpa N."/>
            <person name="Shi J."/>
            <person name="Smirnov S."/>
            <person name="Smith C."/>
            <person name="Sougnez C."/>
            <person name="Spencer B."/>
            <person name="Stalker J."/>
            <person name="Stange-thomann N."/>
            <person name="Stavropoulos S."/>
            <person name="Stetson K."/>
            <person name="Stone C."/>
            <person name="Stone S."/>
            <person name="Stubbs M."/>
            <person name="Talamas J."/>
            <person name="Tchuinga P."/>
            <person name="Tenzing P."/>
            <person name="Tesfaye S."/>
            <person name="Theodore J."/>
            <person name="Thoulutsang Y."/>
            <person name="Topham K."/>
            <person name="Towey S."/>
            <person name="Tsamla T."/>
            <person name="Tsomo N."/>
            <person name="Vallee D."/>
            <person name="Vassiliev H."/>
            <person name="Venkataraman V."/>
            <person name="Vinson J."/>
            <person name="Vo A."/>
            <person name="Wade C."/>
            <person name="Wang S."/>
            <person name="Wangchuk T."/>
            <person name="Wangdi T."/>
            <person name="Whittaker C."/>
            <person name="Wilkinson J."/>
            <person name="Wu Y."/>
            <person name="Wyman D."/>
            <person name="Yadav S."/>
            <person name="Yang S."/>
            <person name="Yang X."/>
            <person name="Yeager S."/>
            <person name="Yee E."/>
            <person name="Young G."/>
            <person name="Zainoun J."/>
            <person name="Zembeck L."/>
            <person name="Zimmer A."/>
            <person name="Zody M."/>
            <person name="Lander E."/>
        </authorList>
    </citation>
    <scope>NUCLEOTIDE SEQUENCE [LARGE SCALE GENOMIC DNA]</scope>
</reference>
<protein>
    <submittedName>
        <fullName evidence="1">Uncharacterized protein</fullName>
    </submittedName>
</protein>
<name>H2Z0R9_CIOSA</name>
<proteinExistence type="predicted"/>
<keyword evidence="2" id="KW-1185">Reference proteome</keyword>
<dbReference type="InParanoid" id="H2Z0R9"/>
<accession>H2Z0R9</accession>
<evidence type="ECO:0000313" key="2">
    <source>
        <dbReference type="Proteomes" id="UP000007875"/>
    </source>
</evidence>
<dbReference type="HOGENOM" id="CLU_1460816_0_0_1"/>
<dbReference type="Ensembl" id="ENSCSAVT00000011312.1">
    <property type="protein sequence ID" value="ENSCSAVP00000011181.1"/>
    <property type="gene ID" value="ENSCSAVG00000006536.1"/>
</dbReference>